<evidence type="ECO:0000313" key="6">
    <source>
        <dbReference type="Proteomes" id="UP000476030"/>
    </source>
</evidence>
<dbReference type="EMBL" id="WTUW01000002">
    <property type="protein sequence ID" value="MZR31379.1"/>
    <property type="molecule type" value="Genomic_DNA"/>
</dbReference>
<protein>
    <submittedName>
        <fullName evidence="5">ABC transporter substrate-binding protein</fullName>
    </submittedName>
</protein>
<feature type="chain" id="PRO_5026713792" evidence="3">
    <location>
        <begin position="27"/>
        <end position="405"/>
    </location>
</feature>
<dbReference type="Gene3D" id="3.40.50.2300">
    <property type="match status" value="2"/>
</dbReference>
<feature type="signal peptide" evidence="3">
    <location>
        <begin position="1"/>
        <end position="26"/>
    </location>
</feature>
<keyword evidence="6" id="KW-1185">Reference proteome</keyword>
<dbReference type="PANTHER" id="PTHR47235">
    <property type="entry name" value="BLR6548 PROTEIN"/>
    <property type="match status" value="1"/>
</dbReference>
<dbReference type="RefSeq" id="WP_161315888.1">
    <property type="nucleotide sequence ID" value="NZ_WTUW01000002.1"/>
</dbReference>
<evidence type="ECO:0000256" key="3">
    <source>
        <dbReference type="SAM" id="SignalP"/>
    </source>
</evidence>
<evidence type="ECO:0000259" key="4">
    <source>
        <dbReference type="Pfam" id="PF13458"/>
    </source>
</evidence>
<dbReference type="CDD" id="cd06343">
    <property type="entry name" value="PBP1_ABC_ligand_binding-like"/>
    <property type="match status" value="1"/>
</dbReference>
<dbReference type="PANTHER" id="PTHR47235:SF1">
    <property type="entry name" value="BLR6548 PROTEIN"/>
    <property type="match status" value="1"/>
</dbReference>
<dbReference type="SUPFAM" id="SSF53822">
    <property type="entry name" value="Periplasmic binding protein-like I"/>
    <property type="match status" value="1"/>
</dbReference>
<dbReference type="AlphaFoldDB" id="A0A6L8W9H1"/>
<evidence type="ECO:0000256" key="2">
    <source>
        <dbReference type="ARBA" id="ARBA00022729"/>
    </source>
</evidence>
<keyword evidence="2 3" id="KW-0732">Signal</keyword>
<dbReference type="Pfam" id="PF13458">
    <property type="entry name" value="Peripla_BP_6"/>
    <property type="match status" value="1"/>
</dbReference>
<gene>
    <name evidence="5" type="ORF">GQE98_12115</name>
</gene>
<evidence type="ECO:0000256" key="1">
    <source>
        <dbReference type="ARBA" id="ARBA00010062"/>
    </source>
</evidence>
<feature type="domain" description="Leucine-binding protein" evidence="4">
    <location>
        <begin position="38"/>
        <end position="391"/>
    </location>
</feature>
<proteinExistence type="inferred from homology"/>
<name>A0A6L8W9H1_9PROT</name>
<reference evidence="5 6" key="1">
    <citation type="submission" date="2019-12" db="EMBL/GenBank/DDBJ databases">
        <title>Snethiella sp. nov. sp. isolated from sea sand.</title>
        <authorList>
            <person name="Kim J."/>
            <person name="Jeong S.E."/>
            <person name="Jung H.S."/>
            <person name="Jeon C.O."/>
        </authorList>
    </citation>
    <scope>NUCLEOTIDE SEQUENCE [LARGE SCALE GENOMIC DNA]</scope>
    <source>
        <strain evidence="5 6">DP05</strain>
    </source>
</reference>
<dbReference type="Proteomes" id="UP000476030">
    <property type="component" value="Unassembled WGS sequence"/>
</dbReference>
<sequence length="405" mass="44605">MNTGRKLAITFAAVAAMGMAASSALADKMYGPGVTDDSIKLGNTMPYSGPAAAYGQIGKATAAYFDKINKENGGVNGRKIEFISLDDGYSPPKTKEQVRKLVEQDEVLLILESLGTPTNSAIHNYMNKKKVPQLFVATGATKWGDPENFPWTMGWQPSYQTEGKLFGAYIMENVQDPKVAILFQNDDYGKDYVHGLKEYLGDKADSIIVAEESFEVTDPTINSQMIKLKDSGANVFFNVSTPKFAAQAVKKFRELNWDAVFLNNSVSNSVGAVYKPAGLENSKGIISLMYYMDITDPANFDTEPYKKWSAFMDTYYPDGDKTSAFTAYGYLVGQTMEQVLKQAGDNLTRENVMKEAANLDLELDMMLPGIKIQTGPNDFFPIEAMMPVEFNGEKFNPLGKVVSVN</sequence>
<evidence type="ECO:0000313" key="5">
    <source>
        <dbReference type="EMBL" id="MZR31379.1"/>
    </source>
</evidence>
<organism evidence="5 6">
    <name type="scientific">Sneathiella litorea</name>
    <dbReference type="NCBI Taxonomy" id="2606216"/>
    <lineage>
        <taxon>Bacteria</taxon>
        <taxon>Pseudomonadati</taxon>
        <taxon>Pseudomonadota</taxon>
        <taxon>Alphaproteobacteria</taxon>
        <taxon>Sneathiellales</taxon>
        <taxon>Sneathiellaceae</taxon>
        <taxon>Sneathiella</taxon>
    </lineage>
</organism>
<comment type="caution">
    <text evidence="5">The sequence shown here is derived from an EMBL/GenBank/DDBJ whole genome shotgun (WGS) entry which is preliminary data.</text>
</comment>
<dbReference type="InterPro" id="IPR028081">
    <property type="entry name" value="Leu-bd"/>
</dbReference>
<dbReference type="InterPro" id="IPR028082">
    <property type="entry name" value="Peripla_BP_I"/>
</dbReference>
<comment type="similarity">
    <text evidence="1">Belongs to the leucine-binding protein family.</text>
</comment>
<accession>A0A6L8W9H1</accession>